<accession>A0A1G7MMT0</accession>
<dbReference type="InterPro" id="IPR050921">
    <property type="entry name" value="T4SS_GSP_E_ATPase"/>
</dbReference>
<sequence>MNKAPPRASFLASYLAPLNPWLGDPRMVEVAINPDGGVWVERQGDSHMQRAEGLSVAPAQAADLAKAIASEVDVPLSAKKPIVSGKIAHGGAPLRAQVVTAPVIEGAPSICFRRYSQSKLAIGDMKLLHGELVDLDKRRRDRAQQVRELTGAGQVTEAMRLCIEDRLNVVISGGTSTGKTTFARALLGMVNPRERLVTIEDAFELFPNHANTVSMKSDRLPGSEKSPAKLLESSLRMRPDRIILGELRGFEALTFLEAINTGHGGSFTTIHADTALKAIDRLAMMVLGTGLNMNFEEVRRYCAHSIDVVIQLGREDGKRGIAEIFLPGMGAPRS</sequence>
<reference evidence="4" key="1">
    <citation type="submission" date="2016-10" db="EMBL/GenBank/DDBJ databases">
        <authorList>
            <person name="Varghese N."/>
            <person name="Submissions S."/>
        </authorList>
    </citation>
    <scope>NUCLEOTIDE SEQUENCE [LARGE SCALE GENOMIC DNA]</scope>
    <source>
        <strain evidence="4">DSM 10146</strain>
    </source>
</reference>
<protein>
    <submittedName>
        <fullName evidence="3">Type IV secretion system protein VirB11</fullName>
    </submittedName>
</protein>
<dbReference type="STRING" id="282683.SAMN04488105_13816"/>
<dbReference type="Pfam" id="PF00437">
    <property type="entry name" value="T2SSE"/>
    <property type="match status" value="1"/>
</dbReference>
<proteinExistence type="inferred from homology"/>
<dbReference type="InterPro" id="IPR027417">
    <property type="entry name" value="P-loop_NTPase"/>
</dbReference>
<feature type="domain" description="Bacterial type II secretion system protein E" evidence="2">
    <location>
        <begin position="159"/>
        <end position="310"/>
    </location>
</feature>
<dbReference type="PANTHER" id="PTHR30486">
    <property type="entry name" value="TWITCHING MOTILITY PROTEIN PILT"/>
    <property type="match status" value="1"/>
</dbReference>
<evidence type="ECO:0000256" key="1">
    <source>
        <dbReference type="ARBA" id="ARBA00006611"/>
    </source>
</evidence>
<keyword evidence="4" id="KW-1185">Reference proteome</keyword>
<dbReference type="RefSeq" id="WP_089964162.1">
    <property type="nucleotide sequence ID" value="NZ_FNAV01000038.1"/>
</dbReference>
<dbReference type="Gene3D" id="3.40.50.300">
    <property type="entry name" value="P-loop containing nucleotide triphosphate hydrolases"/>
    <property type="match status" value="1"/>
</dbReference>
<dbReference type="OrthoDB" id="9810761at2"/>
<evidence type="ECO:0000313" key="4">
    <source>
        <dbReference type="Proteomes" id="UP000198994"/>
    </source>
</evidence>
<dbReference type="AlphaFoldDB" id="A0A1G7MMT0"/>
<dbReference type="SUPFAM" id="SSF52540">
    <property type="entry name" value="P-loop containing nucleoside triphosphate hydrolases"/>
    <property type="match status" value="1"/>
</dbReference>
<organism evidence="3 4">
    <name type="scientific">Salipiger thiooxidans</name>
    <dbReference type="NCBI Taxonomy" id="282683"/>
    <lineage>
        <taxon>Bacteria</taxon>
        <taxon>Pseudomonadati</taxon>
        <taxon>Pseudomonadota</taxon>
        <taxon>Alphaproteobacteria</taxon>
        <taxon>Rhodobacterales</taxon>
        <taxon>Roseobacteraceae</taxon>
        <taxon>Salipiger</taxon>
    </lineage>
</organism>
<name>A0A1G7MMT0_9RHOB</name>
<dbReference type="PANTHER" id="PTHR30486:SF6">
    <property type="entry name" value="TYPE IV PILUS RETRACTATION ATPASE PILT"/>
    <property type="match status" value="1"/>
</dbReference>
<evidence type="ECO:0000313" key="3">
    <source>
        <dbReference type="EMBL" id="SDF63082.1"/>
    </source>
</evidence>
<evidence type="ECO:0000259" key="2">
    <source>
        <dbReference type="Pfam" id="PF00437"/>
    </source>
</evidence>
<dbReference type="GO" id="GO:0016887">
    <property type="term" value="F:ATP hydrolysis activity"/>
    <property type="evidence" value="ECO:0007669"/>
    <property type="project" value="InterPro"/>
</dbReference>
<dbReference type="Gene3D" id="3.30.450.90">
    <property type="match status" value="1"/>
</dbReference>
<comment type="similarity">
    <text evidence="1">Belongs to the GSP E family.</text>
</comment>
<dbReference type="InterPro" id="IPR001482">
    <property type="entry name" value="T2SS/T4SS_dom"/>
</dbReference>
<dbReference type="Proteomes" id="UP000198994">
    <property type="component" value="Unassembled WGS sequence"/>
</dbReference>
<gene>
    <name evidence="3" type="ORF">SAMN04488105_13816</name>
</gene>
<dbReference type="EMBL" id="FNAV01000038">
    <property type="protein sequence ID" value="SDF63082.1"/>
    <property type="molecule type" value="Genomic_DNA"/>
</dbReference>
<dbReference type="CDD" id="cd01130">
    <property type="entry name" value="VirB11-like_ATPase"/>
    <property type="match status" value="1"/>
</dbReference>